<gene>
    <name evidence="1" type="ORF">PMACD_LOCUS209</name>
</gene>
<dbReference type="AlphaFoldDB" id="A0A821L1E4"/>
<dbReference type="EMBL" id="CAJOBZ010000001">
    <property type="protein sequence ID" value="CAF4743842.1"/>
    <property type="molecule type" value="Genomic_DNA"/>
</dbReference>
<accession>A0A821L1E4</accession>
<protein>
    <submittedName>
        <fullName evidence="1">Uncharacterized protein</fullName>
    </submittedName>
</protein>
<proteinExistence type="predicted"/>
<reference evidence="1" key="1">
    <citation type="submission" date="2021-02" db="EMBL/GenBank/DDBJ databases">
        <authorList>
            <person name="Steward A R."/>
        </authorList>
    </citation>
    <scope>NUCLEOTIDE SEQUENCE</scope>
</reference>
<keyword evidence="2" id="KW-1185">Reference proteome</keyword>
<comment type="caution">
    <text evidence="1">The sequence shown here is derived from an EMBL/GenBank/DDBJ whole genome shotgun (WGS) entry which is preliminary data.</text>
</comment>
<sequence>MEFKPKKVQENPSGCYLFERQLIRGCQYGFLAVAQLVALSVPVCISYTDDQRQLTPRHWWFDQKYVKTSPPVSLRSRAFWHCGSLMEFDDQSPWSSTSGSPVARLHSKIIQQMQGLNCLQL</sequence>
<organism evidence="1 2">
    <name type="scientific">Pieris macdunnoughi</name>
    <dbReference type="NCBI Taxonomy" id="345717"/>
    <lineage>
        <taxon>Eukaryota</taxon>
        <taxon>Metazoa</taxon>
        <taxon>Ecdysozoa</taxon>
        <taxon>Arthropoda</taxon>
        <taxon>Hexapoda</taxon>
        <taxon>Insecta</taxon>
        <taxon>Pterygota</taxon>
        <taxon>Neoptera</taxon>
        <taxon>Endopterygota</taxon>
        <taxon>Lepidoptera</taxon>
        <taxon>Glossata</taxon>
        <taxon>Ditrysia</taxon>
        <taxon>Papilionoidea</taxon>
        <taxon>Pieridae</taxon>
        <taxon>Pierinae</taxon>
        <taxon>Pieris</taxon>
    </lineage>
</organism>
<evidence type="ECO:0000313" key="1">
    <source>
        <dbReference type="EMBL" id="CAF4743842.1"/>
    </source>
</evidence>
<dbReference type="Proteomes" id="UP000663880">
    <property type="component" value="Unassembled WGS sequence"/>
</dbReference>
<name>A0A821L1E4_9NEOP</name>
<evidence type="ECO:0000313" key="2">
    <source>
        <dbReference type="Proteomes" id="UP000663880"/>
    </source>
</evidence>